<dbReference type="PRINTS" id="PR00080">
    <property type="entry name" value="SDRFAMILY"/>
</dbReference>
<dbReference type="EMBL" id="JASNWA010000007">
    <property type="protein sequence ID" value="KAK3173042.1"/>
    <property type="molecule type" value="Genomic_DNA"/>
</dbReference>
<accession>A0AAD9ZA71</accession>
<keyword evidence="5" id="KW-1185">Reference proteome</keyword>
<comment type="caution">
    <text evidence="4">The sequence shown here is derived from an EMBL/GenBank/DDBJ whole genome shotgun (WGS) entry which is preliminary data.</text>
</comment>
<dbReference type="SUPFAM" id="SSF51735">
    <property type="entry name" value="NAD(P)-binding Rossmann-fold domains"/>
    <property type="match status" value="1"/>
</dbReference>
<dbReference type="PANTHER" id="PTHR44196">
    <property type="entry name" value="DEHYDROGENASE/REDUCTASE SDR FAMILY MEMBER 7B"/>
    <property type="match status" value="1"/>
</dbReference>
<dbReference type="InterPro" id="IPR036291">
    <property type="entry name" value="NAD(P)-bd_dom_sf"/>
</dbReference>
<dbReference type="GO" id="GO:0016020">
    <property type="term" value="C:membrane"/>
    <property type="evidence" value="ECO:0007669"/>
    <property type="project" value="TreeGrafter"/>
</dbReference>
<sequence length="314" mass="33936">MAAMENLYRNPASSVTYHHDTYPYISPSKFAGSLKNKVVLITGAGRGIGRATALAFAAAGGSVACMARTRSDVEAVIEEIEQNRHSRSIAIVGNVTDPEAPGRVLKEVETNLGPVDILINNAGISRISDIEHEKDMLKAWDVINVNMRGTLAFIHAVVPSMMLRKSGCIINVVSVLATISLPYFSAYSSAKAGLIRATHIMDMEFRPHGIYSYAVHPCMCADSTLGQGALNVEAHEKVDGVKQFMKDFVPSMKDTLALPADTFVALAADPDAKHMSGKYIDSSQDLGEVLREAKKGPEGRIEKKGLYTLKVDTL</sequence>
<evidence type="ECO:0000313" key="5">
    <source>
        <dbReference type="Proteomes" id="UP001276659"/>
    </source>
</evidence>
<gene>
    <name evidence="4" type="ORF">OEA41_006370</name>
</gene>
<evidence type="ECO:0000313" key="4">
    <source>
        <dbReference type="EMBL" id="KAK3173042.1"/>
    </source>
</evidence>
<keyword evidence="2" id="KW-0560">Oxidoreductase</keyword>
<reference evidence="4" key="1">
    <citation type="submission" date="2022-11" db="EMBL/GenBank/DDBJ databases">
        <title>Chromosomal genome sequence assembly and mating type (MAT) locus characterization of the leprose asexual lichenized fungus Lepraria neglecta (Nyl.) Erichsen.</title>
        <authorList>
            <person name="Allen J.L."/>
            <person name="Pfeffer B."/>
        </authorList>
    </citation>
    <scope>NUCLEOTIDE SEQUENCE</scope>
    <source>
        <strain evidence="4">Allen 5258</strain>
    </source>
</reference>
<proteinExistence type="inferred from homology"/>
<dbReference type="PRINTS" id="PR00081">
    <property type="entry name" value="GDHRDH"/>
</dbReference>
<dbReference type="Proteomes" id="UP001276659">
    <property type="component" value="Unassembled WGS sequence"/>
</dbReference>
<comment type="similarity">
    <text evidence="1 3">Belongs to the short-chain dehydrogenases/reductases (SDR) family.</text>
</comment>
<protein>
    <submittedName>
        <fullName evidence="4">Secondary metabolism biosynthetic enzyme</fullName>
    </submittedName>
</protein>
<evidence type="ECO:0000256" key="2">
    <source>
        <dbReference type="ARBA" id="ARBA00023002"/>
    </source>
</evidence>
<dbReference type="CDD" id="cd05233">
    <property type="entry name" value="SDR_c"/>
    <property type="match status" value="1"/>
</dbReference>
<dbReference type="InterPro" id="IPR002347">
    <property type="entry name" value="SDR_fam"/>
</dbReference>
<dbReference type="PANTHER" id="PTHR44196:SF1">
    <property type="entry name" value="DEHYDROGENASE_REDUCTASE SDR FAMILY MEMBER 7B"/>
    <property type="match status" value="1"/>
</dbReference>
<evidence type="ECO:0000256" key="3">
    <source>
        <dbReference type="RuleBase" id="RU000363"/>
    </source>
</evidence>
<evidence type="ECO:0000256" key="1">
    <source>
        <dbReference type="ARBA" id="ARBA00006484"/>
    </source>
</evidence>
<name>A0AAD9ZA71_9LECA</name>
<dbReference type="GO" id="GO:0016491">
    <property type="term" value="F:oxidoreductase activity"/>
    <property type="evidence" value="ECO:0007669"/>
    <property type="project" value="UniProtKB-KW"/>
</dbReference>
<organism evidence="4 5">
    <name type="scientific">Lepraria neglecta</name>
    <dbReference type="NCBI Taxonomy" id="209136"/>
    <lineage>
        <taxon>Eukaryota</taxon>
        <taxon>Fungi</taxon>
        <taxon>Dikarya</taxon>
        <taxon>Ascomycota</taxon>
        <taxon>Pezizomycotina</taxon>
        <taxon>Lecanoromycetes</taxon>
        <taxon>OSLEUM clade</taxon>
        <taxon>Lecanoromycetidae</taxon>
        <taxon>Lecanorales</taxon>
        <taxon>Lecanorineae</taxon>
        <taxon>Stereocaulaceae</taxon>
        <taxon>Lepraria</taxon>
    </lineage>
</organism>
<dbReference type="Gene3D" id="3.40.50.720">
    <property type="entry name" value="NAD(P)-binding Rossmann-like Domain"/>
    <property type="match status" value="1"/>
</dbReference>
<dbReference type="AlphaFoldDB" id="A0AAD9ZA71"/>
<dbReference type="Pfam" id="PF00106">
    <property type="entry name" value="adh_short"/>
    <property type="match status" value="1"/>
</dbReference>